<comment type="cofactor">
    <cofactor evidence="1">
        <name>Mg(2+)</name>
        <dbReference type="ChEBI" id="CHEBI:18420"/>
    </cofactor>
</comment>
<sequence length="857" mass="98338">MDLSQSSIQSQVNMIKEKMFSTHAPQYSFVSPSAYDTAWLAMIPDPTKPLGQPTCMFKNCLDWVLCNQNEQGFWGECDAHGMPTIDCLPSTLACIVALKKWNTGGESIKKGLAFVHANTEKLIREMNKQYCDRWFAIVFPAMVELANTVVGEELVFPYSSIGVVSELLKKRQQILEKEKLVDVHQNSPLLAYLEALPASYDIDEDVILNQLSNDGSLFQSPSATARAFMATGSKECMAYLVSLVQGYDNGVPRTYPMDEDLINLCVVNQLVRLGIAEHFFLEIEEILAQVYRNYLNQEAWPKINSDVAAQLFKNSLAFRLLRMHGYSVSSDMFCWFLNHEDIRVQIENNPEYFSNALLNVYRATDLMFSGEHDLQEARSFSKQILEKILSLGTRDQTHLSSPNLRQRVIEHELSLPWFARLDHLEHRMWIEENYSNFLWMGKASTERFPCSHNSELVRLARQNYELRQSIYQNELEALKRWSKEWGLTDMGFGREKTTYCYFAIATSSSLPFDSNIRMMVAKSVIVITVADDFYDTEGSLIELKGLTNAVQRWDAKGLSGHSKVIFDALDNLVTEISAEYFQQEGRDVTSKLRDVWYETFLSWFTESMWSKTGCIPSVDEYLETGMTSIATHTLVLPASFFLDPSFPNSKLGPPQYENITKLLMIIARLLNDTQSYQKEKEQGKANFVSLYLKENPEADIEESIAYVRDILDEKKKEFLKQVLMDGFSDFSKPCKYLHLSCLKVFQMFFNSANRYDSNIEMLQDINKAIYIPLEVGKEKQPLKPNLKPDLKPLKPIPLYSGATSDKLKINSQYFNRPSSKHWMKGSFATQQVSRLQLASRVRFWGVSTPQKVRFCFT</sequence>
<keyword evidence="3" id="KW-0460">Magnesium</keyword>
<proteinExistence type="predicted"/>
<dbReference type="SFLD" id="SFLDG01014">
    <property type="entry name" value="Terpene_Cyclase_Like_1_N-term"/>
    <property type="match status" value="1"/>
</dbReference>
<evidence type="ECO:0000259" key="5">
    <source>
        <dbReference type="Pfam" id="PF01397"/>
    </source>
</evidence>
<organism evidence="7 8">
    <name type="scientific">Carya illinoinensis</name>
    <name type="common">Pecan</name>
    <dbReference type="NCBI Taxonomy" id="32201"/>
    <lineage>
        <taxon>Eukaryota</taxon>
        <taxon>Viridiplantae</taxon>
        <taxon>Streptophyta</taxon>
        <taxon>Embryophyta</taxon>
        <taxon>Tracheophyta</taxon>
        <taxon>Spermatophyta</taxon>
        <taxon>Magnoliopsida</taxon>
        <taxon>eudicotyledons</taxon>
        <taxon>Gunneridae</taxon>
        <taxon>Pentapetalae</taxon>
        <taxon>rosids</taxon>
        <taxon>fabids</taxon>
        <taxon>Fagales</taxon>
        <taxon>Juglandaceae</taxon>
        <taxon>Carya</taxon>
    </lineage>
</organism>
<feature type="domain" description="Terpene synthase metal-binding" evidence="6">
    <location>
        <begin position="483"/>
        <end position="717"/>
    </location>
</feature>
<evidence type="ECO:0000313" key="8">
    <source>
        <dbReference type="Proteomes" id="UP000811246"/>
    </source>
</evidence>
<protein>
    <recommendedName>
        <fullName evidence="9">(+)-delta-cadinene synthase</fullName>
    </recommendedName>
</protein>
<name>A0A922E2T6_CARIL</name>
<dbReference type="InterPro" id="IPR050148">
    <property type="entry name" value="Terpene_synthase-like"/>
</dbReference>
<evidence type="ECO:0000256" key="1">
    <source>
        <dbReference type="ARBA" id="ARBA00001946"/>
    </source>
</evidence>
<evidence type="ECO:0000259" key="6">
    <source>
        <dbReference type="Pfam" id="PF03936"/>
    </source>
</evidence>
<keyword evidence="4" id="KW-0456">Lyase</keyword>
<gene>
    <name evidence="7" type="ORF">I3842_09G053900</name>
</gene>
<dbReference type="Pfam" id="PF01397">
    <property type="entry name" value="Terpene_synth"/>
    <property type="match status" value="1"/>
</dbReference>
<dbReference type="PANTHER" id="PTHR31739">
    <property type="entry name" value="ENT-COPALYL DIPHOSPHATE SYNTHASE, CHLOROPLASTIC"/>
    <property type="match status" value="1"/>
</dbReference>
<dbReference type="FunFam" id="1.10.600.10:FF:000036">
    <property type="entry name" value="cis-abienol synthase, chloroplastic"/>
    <property type="match status" value="1"/>
</dbReference>
<dbReference type="Proteomes" id="UP000811246">
    <property type="component" value="Chromosome 9"/>
</dbReference>
<dbReference type="InterPro" id="IPR005630">
    <property type="entry name" value="Terpene_synthase_metal-bd"/>
</dbReference>
<dbReference type="FunFam" id="1.50.10.130:FF:000002">
    <property type="entry name" value="Ent-copalyl diphosphate synthase, chloroplastic"/>
    <property type="match status" value="1"/>
</dbReference>
<evidence type="ECO:0000313" key="7">
    <source>
        <dbReference type="EMBL" id="KAG6694562.1"/>
    </source>
</evidence>
<dbReference type="PANTHER" id="PTHR31739:SF25">
    <property type="entry name" value="(E,E)-GERANYLLINALOOL SYNTHASE"/>
    <property type="match status" value="1"/>
</dbReference>
<evidence type="ECO:0000256" key="2">
    <source>
        <dbReference type="ARBA" id="ARBA00022723"/>
    </source>
</evidence>
<reference evidence="7" key="1">
    <citation type="submission" date="2021-01" db="EMBL/GenBank/DDBJ databases">
        <authorList>
            <person name="Lovell J.T."/>
            <person name="Bentley N."/>
            <person name="Bhattarai G."/>
            <person name="Jenkins J.W."/>
            <person name="Sreedasyam A."/>
            <person name="Alarcon Y."/>
            <person name="Bock C."/>
            <person name="Boston L."/>
            <person name="Carlson J."/>
            <person name="Cervantes K."/>
            <person name="Clermont K."/>
            <person name="Krom N."/>
            <person name="Kubenka K."/>
            <person name="Mamidi S."/>
            <person name="Mattison C."/>
            <person name="Monteros M."/>
            <person name="Pisani C."/>
            <person name="Plott C."/>
            <person name="Rajasekar S."/>
            <person name="Rhein H.S."/>
            <person name="Rohla C."/>
            <person name="Song M."/>
            <person name="Hilaire R.S."/>
            <person name="Shu S."/>
            <person name="Wells L."/>
            <person name="Wang X."/>
            <person name="Webber J."/>
            <person name="Heerema R.J."/>
            <person name="Klein P."/>
            <person name="Conner P."/>
            <person name="Grauke L."/>
            <person name="Grimwood J."/>
            <person name="Schmutz J."/>
            <person name="Randall J.J."/>
        </authorList>
    </citation>
    <scope>NUCLEOTIDE SEQUENCE</scope>
    <source>
        <tissue evidence="7">Leaf</tissue>
    </source>
</reference>
<dbReference type="GO" id="GO:0000287">
    <property type="term" value="F:magnesium ion binding"/>
    <property type="evidence" value="ECO:0007669"/>
    <property type="project" value="InterPro"/>
</dbReference>
<dbReference type="GO" id="GO:0010333">
    <property type="term" value="F:terpene synthase activity"/>
    <property type="evidence" value="ECO:0007669"/>
    <property type="project" value="InterPro"/>
</dbReference>
<dbReference type="GO" id="GO:0016102">
    <property type="term" value="P:diterpenoid biosynthetic process"/>
    <property type="evidence" value="ECO:0007669"/>
    <property type="project" value="TreeGrafter"/>
</dbReference>
<dbReference type="EMBL" id="CM031833">
    <property type="protein sequence ID" value="KAG6694562.1"/>
    <property type="molecule type" value="Genomic_DNA"/>
</dbReference>
<evidence type="ECO:0008006" key="9">
    <source>
        <dbReference type="Google" id="ProtNLM"/>
    </source>
</evidence>
<evidence type="ECO:0000256" key="4">
    <source>
        <dbReference type="ARBA" id="ARBA00023239"/>
    </source>
</evidence>
<dbReference type="InterPro" id="IPR001906">
    <property type="entry name" value="Terpene_synth_N"/>
</dbReference>
<dbReference type="AlphaFoldDB" id="A0A922E2T6"/>
<evidence type="ECO:0000256" key="3">
    <source>
        <dbReference type="ARBA" id="ARBA00022842"/>
    </source>
</evidence>
<accession>A0A922E2T6</accession>
<comment type="caution">
    <text evidence="7">The sequence shown here is derived from an EMBL/GenBank/DDBJ whole genome shotgun (WGS) entry which is preliminary data.</text>
</comment>
<keyword evidence="2" id="KW-0479">Metal-binding</keyword>
<feature type="domain" description="Terpene synthase N-terminal" evidence="5">
    <location>
        <begin position="207"/>
        <end position="408"/>
    </location>
</feature>
<dbReference type="Pfam" id="PF03936">
    <property type="entry name" value="Terpene_synth_C"/>
    <property type="match status" value="1"/>
</dbReference>